<reference evidence="3" key="1">
    <citation type="submission" date="2020-09" db="EMBL/GenBank/DDBJ databases">
        <title>A novel bacterium of genus Paenibacillus, isolated from South China Sea.</title>
        <authorList>
            <person name="Huang H."/>
            <person name="Mo K."/>
            <person name="Hu Y."/>
        </authorList>
    </citation>
    <scope>NUCLEOTIDE SEQUENCE</scope>
    <source>
        <strain evidence="3">IB182496</strain>
    </source>
</reference>
<evidence type="ECO:0000256" key="1">
    <source>
        <dbReference type="ARBA" id="ARBA00008520"/>
    </source>
</evidence>
<gene>
    <name evidence="3" type="ORF">IDH44_16950</name>
</gene>
<protein>
    <submittedName>
        <fullName evidence="3">Extracellular solute-binding protein</fullName>
    </submittedName>
</protein>
<organism evidence="3 4">
    <name type="scientific">Paenibacillus sabuli</name>
    <dbReference type="NCBI Taxonomy" id="2772509"/>
    <lineage>
        <taxon>Bacteria</taxon>
        <taxon>Bacillati</taxon>
        <taxon>Bacillota</taxon>
        <taxon>Bacilli</taxon>
        <taxon>Bacillales</taxon>
        <taxon>Paenibacillaceae</taxon>
        <taxon>Paenibacillus</taxon>
    </lineage>
</organism>
<dbReference type="Gene3D" id="3.40.190.10">
    <property type="entry name" value="Periplasmic binding protein-like II"/>
    <property type="match status" value="2"/>
</dbReference>
<dbReference type="SUPFAM" id="SSF53850">
    <property type="entry name" value="Periplasmic binding protein-like II"/>
    <property type="match status" value="1"/>
</dbReference>
<dbReference type="Pfam" id="PF01547">
    <property type="entry name" value="SBP_bac_1"/>
    <property type="match status" value="1"/>
</dbReference>
<evidence type="ECO:0000313" key="3">
    <source>
        <dbReference type="EMBL" id="MBD2846887.1"/>
    </source>
</evidence>
<dbReference type="Proteomes" id="UP000621560">
    <property type="component" value="Unassembled WGS sequence"/>
</dbReference>
<name>A0A927GTM5_9BACL</name>
<dbReference type="InterPro" id="IPR050490">
    <property type="entry name" value="Bact_solute-bd_prot1"/>
</dbReference>
<evidence type="ECO:0000313" key="4">
    <source>
        <dbReference type="Proteomes" id="UP000621560"/>
    </source>
</evidence>
<keyword evidence="2" id="KW-0813">Transport</keyword>
<dbReference type="RefSeq" id="WP_190919673.1">
    <property type="nucleotide sequence ID" value="NZ_JACXIZ010000028.1"/>
</dbReference>
<accession>A0A927GTM5</accession>
<evidence type="ECO:0000256" key="2">
    <source>
        <dbReference type="ARBA" id="ARBA00022448"/>
    </source>
</evidence>
<proteinExistence type="inferred from homology"/>
<comment type="caution">
    <text evidence="3">The sequence shown here is derived from an EMBL/GenBank/DDBJ whole genome shotgun (WGS) entry which is preliminary data.</text>
</comment>
<dbReference type="InterPro" id="IPR006059">
    <property type="entry name" value="SBP"/>
</dbReference>
<keyword evidence="4" id="KW-1185">Reference proteome</keyword>
<sequence length="447" mass="49782">MSRWRLWGWLLLYVVVLSGTALVGLASRPEPSEPEQAAKLTLTLRHFWIQAHDRQVLAIFEDVVRAYEREHPHVKVNFEGIDQTVHREQKLKSEMVTGTPPDLFVLFGGAEIEPYVRAERLLDLTDWLAETQLAERFRDLGEWSFDDRVYGLPVEGHAEPLYYNRELLRAHGLQPPRTLDELDAVVERLLEDGVAPFALGNQERWPAGIYAHYLMDRYAGPEQILALARGEEGASFANPGYRQALAHLARWAEQGAFAGDPNTLSAEAAVELFTRGEAAMYASGNWDITLFGKDDPDFPEAVGVMPFPSRAAETPGTMAGGYTIGIGLSANLQGAARTAALELMEAFYTEAVQTRIAYEGLRIPALQMPLDARRTDPVFAQVLGLLQERPPDFLAYDNVLAPEVKRDFLREAAELIDGRTDAAGALAEMDASSAAYWEQRLAVPYIE</sequence>
<dbReference type="AlphaFoldDB" id="A0A927GTM5"/>
<dbReference type="PANTHER" id="PTHR43649:SF29">
    <property type="entry name" value="OSMOPROTECTIVE COMPOUNDS-BINDING PROTEIN GGTB"/>
    <property type="match status" value="1"/>
</dbReference>
<dbReference type="PANTHER" id="PTHR43649">
    <property type="entry name" value="ARABINOSE-BINDING PROTEIN-RELATED"/>
    <property type="match status" value="1"/>
</dbReference>
<comment type="similarity">
    <text evidence="1">Belongs to the bacterial solute-binding protein 1 family.</text>
</comment>
<dbReference type="EMBL" id="JACXIZ010000028">
    <property type="protein sequence ID" value="MBD2846887.1"/>
    <property type="molecule type" value="Genomic_DNA"/>
</dbReference>